<gene>
    <name evidence="1" type="ORF">DFR42_107120</name>
</gene>
<dbReference type="Proteomes" id="UP000247792">
    <property type="component" value="Unassembled WGS sequence"/>
</dbReference>
<evidence type="ECO:0000313" key="2">
    <source>
        <dbReference type="Proteomes" id="UP000247792"/>
    </source>
</evidence>
<name>A0A318J154_9BURK</name>
<reference evidence="1 2" key="1">
    <citation type="submission" date="2018-05" db="EMBL/GenBank/DDBJ databases">
        <title>Genomic Encyclopedia of Type Strains, Phase IV (KMG-IV): sequencing the most valuable type-strain genomes for metagenomic binning, comparative biology and taxonomic classification.</title>
        <authorList>
            <person name="Goeker M."/>
        </authorList>
    </citation>
    <scope>NUCLEOTIDE SEQUENCE [LARGE SCALE GENOMIC DNA]</scope>
    <source>
        <strain evidence="1 2">DSM 19792</strain>
    </source>
</reference>
<comment type="caution">
    <text evidence="1">The sequence shown here is derived from an EMBL/GenBank/DDBJ whole genome shotgun (WGS) entry which is preliminary data.</text>
</comment>
<dbReference type="InterPro" id="IPR036770">
    <property type="entry name" value="Ankyrin_rpt-contain_sf"/>
</dbReference>
<dbReference type="Pfam" id="PF00023">
    <property type="entry name" value="Ank"/>
    <property type="match status" value="1"/>
</dbReference>
<dbReference type="InterPro" id="IPR002110">
    <property type="entry name" value="Ankyrin_rpt"/>
</dbReference>
<dbReference type="AlphaFoldDB" id="A0A318J154"/>
<proteinExistence type="predicted"/>
<dbReference type="SUPFAM" id="SSF48403">
    <property type="entry name" value="Ankyrin repeat"/>
    <property type="match status" value="1"/>
</dbReference>
<dbReference type="EMBL" id="QJKB01000007">
    <property type="protein sequence ID" value="PXX41469.1"/>
    <property type="molecule type" value="Genomic_DNA"/>
</dbReference>
<dbReference type="OrthoDB" id="1551450at2"/>
<accession>A0A318J154</accession>
<protein>
    <submittedName>
        <fullName evidence="1">Ankyrin repeat protein</fullName>
    </submittedName>
</protein>
<evidence type="ECO:0000313" key="1">
    <source>
        <dbReference type="EMBL" id="PXX41469.1"/>
    </source>
</evidence>
<dbReference type="Gene3D" id="1.25.40.20">
    <property type="entry name" value="Ankyrin repeat-containing domain"/>
    <property type="match status" value="1"/>
</dbReference>
<organism evidence="1 2">
    <name type="scientific">Undibacterium pigrum</name>
    <dbReference type="NCBI Taxonomy" id="401470"/>
    <lineage>
        <taxon>Bacteria</taxon>
        <taxon>Pseudomonadati</taxon>
        <taxon>Pseudomonadota</taxon>
        <taxon>Betaproteobacteria</taxon>
        <taxon>Burkholderiales</taxon>
        <taxon>Oxalobacteraceae</taxon>
        <taxon>Undibacterium</taxon>
    </lineage>
</organism>
<dbReference type="SMART" id="SM00248">
    <property type="entry name" value="ANK"/>
    <property type="match status" value="2"/>
</dbReference>
<keyword evidence="2" id="KW-1185">Reference proteome</keyword>
<sequence length="393" mass="44869">MSILQKASLLLQQLRSRLNSSIVTLIYGPEQAYVDTINRRKAMQNGREQYQAYAIKSDGLKLVPIEADSIRIELGNDSTGRPLHTVIELRPEGVAHKVITIASYPDDYKDFDNMISLQIEHYYSHQVSIAVSYRQDTRSPYDHGFGLPPEDTYQSEGEVEYTLSTKERRDLAYMFSHSWDGVTQSSTLRHGWDNNRKRWAAAVQTANWKQVITLLNRGANPNDWQLSGATKNTPLHWAAEAAAPIEVVQAMLDLGAWRTIKNAAGERPVDIARRYGHAHLFDLLEPVILHPYPIRDMEIIQEHFWHFLQRMSSMKIHQLRCPELSILMELQEPQMSFRIPGMYGGENYKLDTESSHARLVIESYSSMASSGGSAPRREITVDGCRQIESVREQ</sequence>